<organism evidence="1 2">
    <name type="scientific">Rhizobium rosettiformans</name>
    <dbReference type="NCBI Taxonomy" id="1368430"/>
    <lineage>
        <taxon>Bacteria</taxon>
        <taxon>Pseudomonadati</taxon>
        <taxon>Pseudomonadota</taxon>
        <taxon>Alphaproteobacteria</taxon>
        <taxon>Hyphomicrobiales</taxon>
        <taxon>Rhizobiaceae</taxon>
        <taxon>Rhizobium/Agrobacterium group</taxon>
        <taxon>Rhizobium</taxon>
    </lineage>
</organism>
<evidence type="ECO:0000313" key="2">
    <source>
        <dbReference type="Proteomes" id="UP000596351"/>
    </source>
</evidence>
<keyword evidence="2" id="KW-1185">Reference proteome</keyword>
<dbReference type="EMBL" id="CP032405">
    <property type="protein sequence ID" value="QRF53525.1"/>
    <property type="molecule type" value="Genomic_DNA"/>
</dbReference>
<sequence length="99" mass="11173">MMRISMEEEARLAILKELAKEDNKAMSSARMQGFLLTGFLIDKPREWVEAQYQYLKDMGAVSVVSRDTVKIARLEARGQHHLTGLINIPGVMPTSARPE</sequence>
<dbReference type="RefSeq" id="WP_203016762.1">
    <property type="nucleotide sequence ID" value="NZ_CP032405.1"/>
</dbReference>
<evidence type="ECO:0000313" key="1">
    <source>
        <dbReference type="EMBL" id="QRF53525.1"/>
    </source>
</evidence>
<proteinExistence type="predicted"/>
<gene>
    <name evidence="1" type="ORF">D4A92_19770</name>
</gene>
<dbReference type="Proteomes" id="UP000596351">
    <property type="component" value="Chromosome"/>
</dbReference>
<reference evidence="1 2" key="1">
    <citation type="submission" date="2018-09" db="EMBL/GenBank/DDBJ databases">
        <title>Rhizobium sp. MAE2-X.</title>
        <authorList>
            <person name="Lee Y."/>
            <person name="Jeon C.O."/>
        </authorList>
    </citation>
    <scope>NUCLEOTIDE SEQUENCE [LARGE SCALE GENOMIC DNA]</scope>
    <source>
        <strain evidence="1 2">MAE2-X</strain>
    </source>
</reference>
<name>A0ABX7F012_9HYPH</name>
<protein>
    <submittedName>
        <fullName evidence="1">Uncharacterized protein</fullName>
    </submittedName>
</protein>
<accession>A0ABX7F012</accession>